<dbReference type="InterPro" id="IPR036249">
    <property type="entry name" value="Thioredoxin-like_sf"/>
</dbReference>
<dbReference type="PANTHER" id="PTHR43968">
    <property type="match status" value="1"/>
</dbReference>
<dbReference type="GO" id="GO:0016740">
    <property type="term" value="F:transferase activity"/>
    <property type="evidence" value="ECO:0007669"/>
    <property type="project" value="UniProtKB-KW"/>
</dbReference>
<sequence>MKHNILYSFRRCPYAIRARWALINTNQVVELREVELKNKPIELIQISKKATVPVLKTSLNKVIDESLEIMLWSIKRSNMHELFGDKSNDISKEILSLIEINDNTFKYHLDRFKYASRFNIEESETHRSEAMKILLSLNKRLKVFSNEGKSLFLVDAKESLADWAIWPFVRQFRIADIKKFDQNNEIQYLRCWLNYFFTHEKYPIVMKKNEPWSKKNEPLFFG</sequence>
<evidence type="ECO:0000313" key="3">
    <source>
        <dbReference type="Proteomes" id="UP000030392"/>
    </source>
</evidence>
<keyword evidence="2" id="KW-0808">Transferase</keyword>
<dbReference type="Gene3D" id="1.20.1050.10">
    <property type="match status" value="1"/>
</dbReference>
<dbReference type="EMBL" id="JNAX01000015">
    <property type="protein sequence ID" value="KGG19474.1"/>
    <property type="molecule type" value="Genomic_DNA"/>
</dbReference>
<dbReference type="CDD" id="cd03196">
    <property type="entry name" value="GST_C_5"/>
    <property type="match status" value="1"/>
</dbReference>
<proteinExistence type="predicted"/>
<dbReference type="RefSeq" id="WP_036907085.1">
    <property type="nucleotide sequence ID" value="NZ_CP138967.1"/>
</dbReference>
<accession>A0A0A2C4B2</accession>
<gene>
    <name evidence="2" type="ORF">EV03_1857</name>
</gene>
<dbReference type="PANTHER" id="PTHR43968:SF6">
    <property type="entry name" value="GLUTATHIONE S-TRANSFERASE OMEGA"/>
    <property type="match status" value="1"/>
</dbReference>
<organism evidence="2 3">
    <name type="scientific">Prochlorococcus marinus str. PAC1</name>
    <dbReference type="NCBI Taxonomy" id="59924"/>
    <lineage>
        <taxon>Bacteria</taxon>
        <taxon>Bacillati</taxon>
        <taxon>Cyanobacteriota</taxon>
        <taxon>Cyanophyceae</taxon>
        <taxon>Synechococcales</taxon>
        <taxon>Prochlorococcaceae</taxon>
        <taxon>Prochlorococcus</taxon>
    </lineage>
</organism>
<dbReference type="InterPro" id="IPR050983">
    <property type="entry name" value="GST_Omega/HSP26"/>
</dbReference>
<dbReference type="GO" id="GO:0005737">
    <property type="term" value="C:cytoplasm"/>
    <property type="evidence" value="ECO:0007669"/>
    <property type="project" value="TreeGrafter"/>
</dbReference>
<protein>
    <submittedName>
        <fullName evidence="2">Glutathione S-transferase domain protein</fullName>
    </submittedName>
</protein>
<dbReference type="SUPFAM" id="SSF52833">
    <property type="entry name" value="Thioredoxin-like"/>
    <property type="match status" value="1"/>
</dbReference>
<evidence type="ECO:0000259" key="1">
    <source>
        <dbReference type="PROSITE" id="PS50404"/>
    </source>
</evidence>
<reference evidence="3" key="1">
    <citation type="journal article" date="2014" name="Sci. Data">
        <title>Genomes of diverse isolates of the marine cyanobacterium Prochlorococcus.</title>
        <authorList>
            <person name="Biller S."/>
            <person name="Berube P."/>
            <person name="Thompson J."/>
            <person name="Kelly L."/>
            <person name="Roggensack S."/>
            <person name="Awad L."/>
            <person name="Roache-Johnson K."/>
            <person name="Ding H."/>
            <person name="Giovannoni S.J."/>
            <person name="Moore L.R."/>
            <person name="Chisholm S.W."/>
        </authorList>
    </citation>
    <scope>NUCLEOTIDE SEQUENCE [LARGE SCALE GENOMIC DNA]</scope>
    <source>
        <strain evidence="3">PAC1</strain>
    </source>
</reference>
<dbReference type="InterPro" id="IPR036282">
    <property type="entry name" value="Glutathione-S-Trfase_C_sf"/>
</dbReference>
<dbReference type="SUPFAM" id="SSF47616">
    <property type="entry name" value="GST C-terminal domain-like"/>
    <property type="match status" value="1"/>
</dbReference>
<feature type="domain" description="GST N-terminal" evidence="1">
    <location>
        <begin position="2"/>
        <end position="81"/>
    </location>
</feature>
<dbReference type="Proteomes" id="UP000030392">
    <property type="component" value="Unassembled WGS sequence"/>
</dbReference>
<name>A0A0A2C4B2_PROMR</name>
<dbReference type="Gene3D" id="3.40.30.10">
    <property type="entry name" value="Glutaredoxin"/>
    <property type="match status" value="1"/>
</dbReference>
<dbReference type="PROSITE" id="PS50404">
    <property type="entry name" value="GST_NTER"/>
    <property type="match status" value="1"/>
</dbReference>
<dbReference type="InterPro" id="IPR004045">
    <property type="entry name" value="Glutathione_S-Trfase_N"/>
</dbReference>
<comment type="caution">
    <text evidence="2">The sequence shown here is derived from an EMBL/GenBank/DDBJ whole genome shotgun (WGS) entry which is preliminary data.</text>
</comment>
<dbReference type="AlphaFoldDB" id="A0A0A2C4B2"/>
<evidence type="ECO:0000313" key="2">
    <source>
        <dbReference type="EMBL" id="KGG19474.1"/>
    </source>
</evidence>
<dbReference type="Pfam" id="PF13417">
    <property type="entry name" value="GST_N_3"/>
    <property type="match status" value="1"/>
</dbReference>